<proteinExistence type="predicted"/>
<gene>
    <name evidence="1" type="ORF">Q9L58_006523</name>
</gene>
<accession>A0ABR3GF47</accession>
<name>A0ABR3GF47_9PEZI</name>
<keyword evidence="2" id="KW-1185">Reference proteome</keyword>
<sequence>MSAHILGRGSHRIPSSRRQTSIGVLSRRILRIPRRLLRKIITPVTTAVDDAAMEIIILCRERDSLGRFNVCPLDSKYEWRMRCIQFELYFARFSNSKKNTFSAVTYIFYQIKCCYAPVVSTSQAATRWVYYGETTVITETATPETKILLCRQERRWGVEAIPATTKITR</sequence>
<dbReference type="EMBL" id="JBBBZM010000091">
    <property type="protein sequence ID" value="KAL0634564.1"/>
    <property type="molecule type" value="Genomic_DNA"/>
</dbReference>
<evidence type="ECO:0000313" key="1">
    <source>
        <dbReference type="EMBL" id="KAL0634564.1"/>
    </source>
</evidence>
<evidence type="ECO:0000313" key="2">
    <source>
        <dbReference type="Proteomes" id="UP001447188"/>
    </source>
</evidence>
<protein>
    <submittedName>
        <fullName evidence="1">Uncharacterized protein</fullName>
    </submittedName>
</protein>
<organism evidence="1 2">
    <name type="scientific">Discina gigas</name>
    <dbReference type="NCBI Taxonomy" id="1032678"/>
    <lineage>
        <taxon>Eukaryota</taxon>
        <taxon>Fungi</taxon>
        <taxon>Dikarya</taxon>
        <taxon>Ascomycota</taxon>
        <taxon>Pezizomycotina</taxon>
        <taxon>Pezizomycetes</taxon>
        <taxon>Pezizales</taxon>
        <taxon>Discinaceae</taxon>
        <taxon>Discina</taxon>
    </lineage>
</organism>
<comment type="caution">
    <text evidence="1">The sequence shown here is derived from an EMBL/GenBank/DDBJ whole genome shotgun (WGS) entry which is preliminary data.</text>
</comment>
<dbReference type="Proteomes" id="UP001447188">
    <property type="component" value="Unassembled WGS sequence"/>
</dbReference>
<reference evidence="1 2" key="1">
    <citation type="submission" date="2024-02" db="EMBL/GenBank/DDBJ databases">
        <title>Discinaceae phylogenomics.</title>
        <authorList>
            <person name="Dirks A.C."/>
            <person name="James T.Y."/>
        </authorList>
    </citation>
    <scope>NUCLEOTIDE SEQUENCE [LARGE SCALE GENOMIC DNA]</scope>
    <source>
        <strain evidence="1 2">ACD0624</strain>
    </source>
</reference>